<dbReference type="AlphaFoldDB" id="A0A7S4C1R5"/>
<sequence>MVAHPRFAAHVGVATVEIALSTSSCPRPISSSGMPHCSRLHPMIVGDLKRPQSDELFSLDTLSQKLVPGHSFQLACWPTRLQPKHVRLSRSLSACISDADDADDGTGADSSDAFSLRPPVKHFINLSNGLEALDELVRLGVPPSEICFCRIQSSHCEAQDFMGLLSSLDTHLMMHLALGYDCRIYDFGSRGAIWPAAGTASEGATEIRQTLYVPRALWWGVEWQRYVLNAIWGLPVQRTPLLRGMNVKSRFDEQLRSIPKPLRKRLRYYRSFVTPGLQEVRLRGYFAAARTDGDKEAHAAMLRQFLSDSMRAAASASAHPDPEDIGMQAYIAEEWCSGGIGSGGSAVVRAEKERTEE</sequence>
<reference evidence="1" key="1">
    <citation type="submission" date="2021-01" db="EMBL/GenBank/DDBJ databases">
        <authorList>
            <person name="Corre E."/>
            <person name="Pelletier E."/>
            <person name="Niang G."/>
            <person name="Scheremetjew M."/>
            <person name="Finn R."/>
            <person name="Kale V."/>
            <person name="Holt S."/>
            <person name="Cochrane G."/>
            <person name="Meng A."/>
            <person name="Brown T."/>
            <person name="Cohen L."/>
        </authorList>
    </citation>
    <scope>NUCLEOTIDE SEQUENCE</scope>
    <source>
        <strain evidence="1">CCMP645</strain>
    </source>
</reference>
<name>A0A7S4C1R5_CHRCT</name>
<proteinExistence type="predicted"/>
<protein>
    <submittedName>
        <fullName evidence="1">Uncharacterized protein</fullName>
    </submittedName>
</protein>
<gene>
    <name evidence="1" type="ORF">PCAR00345_LOCUS36509</name>
</gene>
<dbReference type="EMBL" id="HBIZ01058003">
    <property type="protein sequence ID" value="CAE0783805.1"/>
    <property type="molecule type" value="Transcribed_RNA"/>
</dbReference>
<evidence type="ECO:0000313" key="1">
    <source>
        <dbReference type="EMBL" id="CAE0783805.1"/>
    </source>
</evidence>
<accession>A0A7S4C1R5</accession>
<organism evidence="1">
    <name type="scientific">Chrysotila carterae</name>
    <name type="common">Marine alga</name>
    <name type="synonym">Syracosphaera carterae</name>
    <dbReference type="NCBI Taxonomy" id="13221"/>
    <lineage>
        <taxon>Eukaryota</taxon>
        <taxon>Haptista</taxon>
        <taxon>Haptophyta</taxon>
        <taxon>Prymnesiophyceae</taxon>
        <taxon>Isochrysidales</taxon>
        <taxon>Isochrysidaceae</taxon>
        <taxon>Chrysotila</taxon>
    </lineage>
</organism>